<evidence type="ECO:0000259" key="3">
    <source>
        <dbReference type="PROSITE" id="PS01031"/>
    </source>
</evidence>
<dbReference type="EMBL" id="JAGINW010000001">
    <property type="protein sequence ID" value="MBP2328709.1"/>
    <property type="molecule type" value="Genomic_DNA"/>
</dbReference>
<evidence type="ECO:0000256" key="2">
    <source>
        <dbReference type="RuleBase" id="RU003616"/>
    </source>
</evidence>
<evidence type="ECO:0000256" key="1">
    <source>
        <dbReference type="PROSITE-ProRule" id="PRU00285"/>
    </source>
</evidence>
<evidence type="ECO:0000313" key="4">
    <source>
        <dbReference type="EMBL" id="MBP2328709.1"/>
    </source>
</evidence>
<accession>A0ABS4TWC0</accession>
<comment type="caution">
    <text evidence="4">The sequence shown here is derived from an EMBL/GenBank/DDBJ whole genome shotgun (WGS) entry which is preliminary data.</text>
</comment>
<dbReference type="Gene3D" id="2.60.40.790">
    <property type="match status" value="1"/>
</dbReference>
<feature type="domain" description="SHSP" evidence="3">
    <location>
        <begin position="40"/>
        <end position="151"/>
    </location>
</feature>
<evidence type="ECO:0000313" key="5">
    <source>
        <dbReference type="Proteomes" id="UP001519332"/>
    </source>
</evidence>
<dbReference type="InterPro" id="IPR002068">
    <property type="entry name" value="A-crystallin/Hsp20_dom"/>
</dbReference>
<dbReference type="Pfam" id="PF00011">
    <property type="entry name" value="HSP20"/>
    <property type="match status" value="1"/>
</dbReference>
<sequence>MTLPAPRRGGQIARWNPFGEFEDLYTRLGRLWESAVGTDSPTASAWSPLADLCETDDAYIVEVDVPGVKRDDITIDLRDDELTITGELKETEREGLFRKRTRRTGHFDYRMTLPRNVAPDQIDASLANGVLTVRIPKTETAKARRIEITER</sequence>
<dbReference type="Proteomes" id="UP001519332">
    <property type="component" value="Unassembled WGS sequence"/>
</dbReference>
<gene>
    <name evidence="4" type="ORF">JOF56_009094</name>
</gene>
<dbReference type="InterPro" id="IPR031107">
    <property type="entry name" value="Small_HSP"/>
</dbReference>
<organism evidence="4 5">
    <name type="scientific">Kibdelosporangium banguiense</name>
    <dbReference type="NCBI Taxonomy" id="1365924"/>
    <lineage>
        <taxon>Bacteria</taxon>
        <taxon>Bacillati</taxon>
        <taxon>Actinomycetota</taxon>
        <taxon>Actinomycetes</taxon>
        <taxon>Pseudonocardiales</taxon>
        <taxon>Pseudonocardiaceae</taxon>
        <taxon>Kibdelosporangium</taxon>
    </lineage>
</organism>
<dbReference type="InterPro" id="IPR008978">
    <property type="entry name" value="HSP20-like_chaperone"/>
</dbReference>
<name>A0ABS4TWC0_9PSEU</name>
<dbReference type="PROSITE" id="PS01031">
    <property type="entry name" value="SHSP"/>
    <property type="match status" value="1"/>
</dbReference>
<comment type="similarity">
    <text evidence="1 2">Belongs to the small heat shock protein (HSP20) family.</text>
</comment>
<dbReference type="RefSeq" id="WP_209645648.1">
    <property type="nucleotide sequence ID" value="NZ_JAGINW010000001.1"/>
</dbReference>
<dbReference type="CDD" id="cd06464">
    <property type="entry name" value="ACD_sHsps-like"/>
    <property type="match status" value="1"/>
</dbReference>
<dbReference type="PANTHER" id="PTHR11527">
    <property type="entry name" value="HEAT-SHOCK PROTEIN 20 FAMILY MEMBER"/>
    <property type="match status" value="1"/>
</dbReference>
<protein>
    <submittedName>
        <fullName evidence="4">HSP20 family protein</fullName>
    </submittedName>
</protein>
<proteinExistence type="inferred from homology"/>
<reference evidence="4 5" key="1">
    <citation type="submission" date="2021-03" db="EMBL/GenBank/DDBJ databases">
        <title>Sequencing the genomes of 1000 actinobacteria strains.</title>
        <authorList>
            <person name="Klenk H.-P."/>
        </authorList>
    </citation>
    <scope>NUCLEOTIDE SEQUENCE [LARGE SCALE GENOMIC DNA]</scope>
    <source>
        <strain evidence="4 5">DSM 46670</strain>
    </source>
</reference>
<dbReference type="SUPFAM" id="SSF49764">
    <property type="entry name" value="HSP20-like chaperones"/>
    <property type="match status" value="1"/>
</dbReference>
<keyword evidence="5" id="KW-1185">Reference proteome</keyword>